<sequence length="309" mass="33528">MKIQGIIPPLVTPLSERDSLDETGLAQLIERQLTGRVDGLFVLGTTGEGPSLSEQLRRAMISETSRLVNERVPIYVGITDTSLVDAIHLAQFALEHGAAAVVAAPPFYFPAGQTELQHWFLELAEALPLPLLLYNMPSCVNISIEPETLAVLIKHPNIIGLKDSSGDLDYFAQAIEVAKQREDWPVLMGPEALLVEAMKLGAVGGVTGGANLWPELFTDLFAAARERDQAAIDRYQPIVVELQALYGFGKYGSSYLKGLKCAMELSGICSGLLAAPFDVFKAPERARVAEWLTTFSASQTDFACQVPQV</sequence>
<evidence type="ECO:0000313" key="7">
    <source>
        <dbReference type="Proteomes" id="UP000238322"/>
    </source>
</evidence>
<dbReference type="PROSITE" id="PS00666">
    <property type="entry name" value="DHDPS_2"/>
    <property type="match status" value="1"/>
</dbReference>
<dbReference type="EMBL" id="PUHY01000001">
    <property type="protein sequence ID" value="PQO40485.1"/>
    <property type="molecule type" value="Genomic_DNA"/>
</dbReference>
<accession>A0A2S8G7P6</accession>
<dbReference type="PRINTS" id="PR00146">
    <property type="entry name" value="DHPICSNTHASE"/>
</dbReference>
<gene>
    <name evidence="6" type="ORF">C5Y83_00685</name>
</gene>
<dbReference type="InterPro" id="IPR020625">
    <property type="entry name" value="Schiff_base-form_aldolases_AS"/>
</dbReference>
<dbReference type="InterPro" id="IPR002220">
    <property type="entry name" value="DapA-like"/>
</dbReference>
<evidence type="ECO:0000256" key="4">
    <source>
        <dbReference type="PIRSR" id="PIRSR001365-1"/>
    </source>
</evidence>
<organism evidence="6 7">
    <name type="scientific">Blastopirellula marina</name>
    <dbReference type="NCBI Taxonomy" id="124"/>
    <lineage>
        <taxon>Bacteria</taxon>
        <taxon>Pseudomonadati</taxon>
        <taxon>Planctomycetota</taxon>
        <taxon>Planctomycetia</taxon>
        <taxon>Pirellulales</taxon>
        <taxon>Pirellulaceae</taxon>
        <taxon>Blastopirellula</taxon>
    </lineage>
</organism>
<proteinExistence type="inferred from homology"/>
<dbReference type="PIRSF" id="PIRSF001365">
    <property type="entry name" value="DHDPS"/>
    <property type="match status" value="1"/>
</dbReference>
<dbReference type="GO" id="GO:0005829">
    <property type="term" value="C:cytosol"/>
    <property type="evidence" value="ECO:0007669"/>
    <property type="project" value="TreeGrafter"/>
</dbReference>
<feature type="binding site" evidence="5">
    <location>
        <position position="46"/>
    </location>
    <ligand>
        <name>pyruvate</name>
        <dbReference type="ChEBI" id="CHEBI:15361"/>
    </ligand>
</feature>
<evidence type="ECO:0000256" key="2">
    <source>
        <dbReference type="ARBA" id="ARBA00023270"/>
    </source>
</evidence>
<protein>
    <submittedName>
        <fullName evidence="6">Dihydrodipicolinate synthase family protein</fullName>
    </submittedName>
</protein>
<keyword evidence="1 3" id="KW-0456">Lyase</keyword>
<dbReference type="OrthoDB" id="9782828at2"/>
<evidence type="ECO:0000256" key="5">
    <source>
        <dbReference type="PIRSR" id="PIRSR001365-2"/>
    </source>
</evidence>
<dbReference type="Proteomes" id="UP000238322">
    <property type="component" value="Unassembled WGS sequence"/>
</dbReference>
<dbReference type="GO" id="GO:0008747">
    <property type="term" value="F:N-acetylneuraminate lyase activity"/>
    <property type="evidence" value="ECO:0007669"/>
    <property type="project" value="TreeGrafter"/>
</dbReference>
<dbReference type="AlphaFoldDB" id="A0A2S8G7P6"/>
<keyword evidence="2" id="KW-0704">Schiff base</keyword>
<dbReference type="RefSeq" id="WP_105327721.1">
    <property type="nucleotide sequence ID" value="NZ_PUHY01000001.1"/>
</dbReference>
<dbReference type="SMART" id="SM01130">
    <property type="entry name" value="DHDPS"/>
    <property type="match status" value="1"/>
</dbReference>
<dbReference type="Gene3D" id="3.20.20.70">
    <property type="entry name" value="Aldolase class I"/>
    <property type="match status" value="1"/>
</dbReference>
<feature type="binding site" evidence="5">
    <location>
        <position position="206"/>
    </location>
    <ligand>
        <name>pyruvate</name>
        <dbReference type="ChEBI" id="CHEBI:15361"/>
    </ligand>
</feature>
<comment type="caution">
    <text evidence="6">The sequence shown here is derived from an EMBL/GenBank/DDBJ whole genome shotgun (WGS) entry which is preliminary data.</text>
</comment>
<dbReference type="PANTHER" id="PTHR42849">
    <property type="entry name" value="N-ACETYLNEURAMINATE LYASE"/>
    <property type="match status" value="1"/>
</dbReference>
<evidence type="ECO:0000313" key="6">
    <source>
        <dbReference type="EMBL" id="PQO40485.1"/>
    </source>
</evidence>
<evidence type="ECO:0000256" key="1">
    <source>
        <dbReference type="ARBA" id="ARBA00023239"/>
    </source>
</evidence>
<comment type="similarity">
    <text evidence="3">Belongs to the DapA family.</text>
</comment>
<dbReference type="CDD" id="cd00408">
    <property type="entry name" value="DHDPS-like"/>
    <property type="match status" value="1"/>
</dbReference>
<dbReference type="GO" id="GO:0019262">
    <property type="term" value="P:N-acetylneuraminate catabolic process"/>
    <property type="evidence" value="ECO:0007669"/>
    <property type="project" value="TreeGrafter"/>
</dbReference>
<feature type="active site" description="Schiff-base intermediate with substrate" evidence="4">
    <location>
        <position position="162"/>
    </location>
</feature>
<dbReference type="PANTHER" id="PTHR42849:SF1">
    <property type="entry name" value="N-ACETYLNEURAMINATE LYASE"/>
    <property type="match status" value="1"/>
</dbReference>
<dbReference type="InterPro" id="IPR013785">
    <property type="entry name" value="Aldolase_TIM"/>
</dbReference>
<feature type="active site" description="Proton donor/acceptor" evidence="4">
    <location>
        <position position="134"/>
    </location>
</feature>
<reference evidence="6 7" key="1">
    <citation type="submission" date="2018-02" db="EMBL/GenBank/DDBJ databases">
        <title>Comparative genomes isolates from brazilian mangrove.</title>
        <authorList>
            <person name="Araujo J.E."/>
            <person name="Taketani R.G."/>
            <person name="Silva M.C.P."/>
            <person name="Loureco M.V."/>
            <person name="Andreote F.D."/>
        </authorList>
    </citation>
    <scope>NUCLEOTIDE SEQUENCE [LARGE SCALE GENOMIC DNA]</scope>
    <source>
        <strain evidence="6 7">Hex-1 MGV</strain>
    </source>
</reference>
<name>A0A2S8G7P6_9BACT</name>
<dbReference type="SUPFAM" id="SSF51569">
    <property type="entry name" value="Aldolase"/>
    <property type="match status" value="1"/>
</dbReference>
<evidence type="ECO:0000256" key="3">
    <source>
        <dbReference type="PIRNR" id="PIRNR001365"/>
    </source>
</evidence>
<dbReference type="Pfam" id="PF00701">
    <property type="entry name" value="DHDPS"/>
    <property type="match status" value="1"/>
</dbReference>